<dbReference type="GO" id="GO:0003677">
    <property type="term" value="F:DNA binding"/>
    <property type="evidence" value="ECO:0007669"/>
    <property type="project" value="InterPro"/>
</dbReference>
<dbReference type="KEGG" id="tdf:H9L22_02965"/>
<evidence type="ECO:0000256" key="1">
    <source>
        <dbReference type="ARBA" id="ARBA00010641"/>
    </source>
</evidence>
<evidence type="ECO:0000313" key="8">
    <source>
        <dbReference type="EMBL" id="QNP56423.1"/>
    </source>
</evidence>
<accession>A0A7H0H7A7</accession>
<dbReference type="Proteomes" id="UP000516117">
    <property type="component" value="Chromosome"/>
</dbReference>
<feature type="domain" description="RNA polymerase sigma factor 70 region 4 type 2" evidence="7">
    <location>
        <begin position="121"/>
        <end position="171"/>
    </location>
</feature>
<evidence type="ECO:0000259" key="7">
    <source>
        <dbReference type="Pfam" id="PF08281"/>
    </source>
</evidence>
<dbReference type="SUPFAM" id="SSF88659">
    <property type="entry name" value="Sigma3 and sigma4 domains of RNA polymerase sigma factors"/>
    <property type="match status" value="1"/>
</dbReference>
<dbReference type="GO" id="GO:0006352">
    <property type="term" value="P:DNA-templated transcription initiation"/>
    <property type="evidence" value="ECO:0007669"/>
    <property type="project" value="InterPro"/>
</dbReference>
<evidence type="ECO:0000256" key="2">
    <source>
        <dbReference type="ARBA" id="ARBA00023015"/>
    </source>
</evidence>
<dbReference type="InterPro" id="IPR013249">
    <property type="entry name" value="RNA_pol_sigma70_r4_t2"/>
</dbReference>
<dbReference type="AlphaFoldDB" id="A0A7H0H7A7"/>
<keyword evidence="4" id="KW-0804">Transcription</keyword>
<protein>
    <submittedName>
        <fullName evidence="8">Sigma-70 family RNA polymerase sigma factor</fullName>
    </submittedName>
</protein>
<feature type="region of interest" description="Disordered" evidence="5">
    <location>
        <begin position="1"/>
        <end position="22"/>
    </location>
</feature>
<evidence type="ECO:0000259" key="6">
    <source>
        <dbReference type="Pfam" id="PF04542"/>
    </source>
</evidence>
<reference evidence="8 9" key="1">
    <citation type="submission" date="2020-08" db="EMBL/GenBank/DDBJ databases">
        <title>Genome sequence of Tessaracoccus defluvii JCM 17540T.</title>
        <authorList>
            <person name="Hyun D.-W."/>
            <person name="Bae J.-W."/>
        </authorList>
    </citation>
    <scope>NUCLEOTIDE SEQUENCE [LARGE SCALE GENOMIC DNA]</scope>
    <source>
        <strain evidence="8 9">JCM 17540</strain>
    </source>
</reference>
<keyword evidence="3" id="KW-0731">Sigma factor</keyword>
<dbReference type="EMBL" id="CP060789">
    <property type="protein sequence ID" value="QNP56423.1"/>
    <property type="molecule type" value="Genomic_DNA"/>
</dbReference>
<dbReference type="PANTHER" id="PTHR43133">
    <property type="entry name" value="RNA POLYMERASE ECF-TYPE SIGMA FACTO"/>
    <property type="match status" value="1"/>
</dbReference>
<dbReference type="InterPro" id="IPR013325">
    <property type="entry name" value="RNA_pol_sigma_r2"/>
</dbReference>
<dbReference type="NCBIfam" id="TIGR02937">
    <property type="entry name" value="sigma70-ECF"/>
    <property type="match status" value="1"/>
</dbReference>
<evidence type="ECO:0000256" key="3">
    <source>
        <dbReference type="ARBA" id="ARBA00023082"/>
    </source>
</evidence>
<keyword evidence="9" id="KW-1185">Reference proteome</keyword>
<dbReference type="GO" id="GO:0016987">
    <property type="term" value="F:sigma factor activity"/>
    <property type="evidence" value="ECO:0007669"/>
    <property type="project" value="UniProtKB-KW"/>
</dbReference>
<dbReference type="InterPro" id="IPR039425">
    <property type="entry name" value="RNA_pol_sigma-70-like"/>
</dbReference>
<dbReference type="InterPro" id="IPR013324">
    <property type="entry name" value="RNA_pol_sigma_r3/r4-like"/>
</dbReference>
<comment type="similarity">
    <text evidence="1">Belongs to the sigma-70 factor family. ECF subfamily.</text>
</comment>
<dbReference type="SUPFAM" id="SSF88946">
    <property type="entry name" value="Sigma2 domain of RNA polymerase sigma factors"/>
    <property type="match status" value="1"/>
</dbReference>
<dbReference type="InterPro" id="IPR036388">
    <property type="entry name" value="WH-like_DNA-bd_sf"/>
</dbReference>
<dbReference type="Pfam" id="PF08281">
    <property type="entry name" value="Sigma70_r4_2"/>
    <property type="match status" value="1"/>
</dbReference>
<name>A0A7H0H7A7_9ACTN</name>
<dbReference type="Gene3D" id="1.10.1740.10">
    <property type="match status" value="1"/>
</dbReference>
<dbReference type="PANTHER" id="PTHR43133:SF51">
    <property type="entry name" value="RNA POLYMERASE SIGMA FACTOR"/>
    <property type="match status" value="1"/>
</dbReference>
<evidence type="ECO:0000256" key="5">
    <source>
        <dbReference type="SAM" id="MobiDB-lite"/>
    </source>
</evidence>
<gene>
    <name evidence="8" type="ORF">H9L22_02965</name>
</gene>
<keyword evidence="2" id="KW-0805">Transcription regulation</keyword>
<dbReference type="InterPro" id="IPR014284">
    <property type="entry name" value="RNA_pol_sigma-70_dom"/>
</dbReference>
<evidence type="ECO:0000256" key="4">
    <source>
        <dbReference type="ARBA" id="ARBA00023163"/>
    </source>
</evidence>
<proteinExistence type="inferred from homology"/>
<dbReference type="Pfam" id="PF04542">
    <property type="entry name" value="Sigma70_r2"/>
    <property type="match status" value="1"/>
</dbReference>
<organism evidence="8 9">
    <name type="scientific">Tessaracoccus defluvii</name>
    <dbReference type="NCBI Taxonomy" id="1285901"/>
    <lineage>
        <taxon>Bacteria</taxon>
        <taxon>Bacillati</taxon>
        <taxon>Actinomycetota</taxon>
        <taxon>Actinomycetes</taxon>
        <taxon>Propionibacteriales</taxon>
        <taxon>Propionibacteriaceae</taxon>
        <taxon>Tessaracoccus</taxon>
    </lineage>
</organism>
<dbReference type="CDD" id="cd06171">
    <property type="entry name" value="Sigma70_r4"/>
    <property type="match status" value="1"/>
</dbReference>
<feature type="domain" description="RNA polymerase sigma-70 region 2" evidence="6">
    <location>
        <begin position="27"/>
        <end position="93"/>
    </location>
</feature>
<sequence length="182" mass="20766">MQAAANPTGDEGPPAEPLLPGDTHSVVERYERMVYGIAVSHTDCRDDADDVYQEVFLTYHRRQPEINDEQHRRAWLITTALNCARRVRLSSWRTRVIPLDRTDTAAAPEEFTLASDEQNVLFRALRSLSEIYRSVLYLFYFEDLPVAQIAEVLDVSPGTVKVRLSRGRAQMRDQLLGGLFDE</sequence>
<evidence type="ECO:0000313" key="9">
    <source>
        <dbReference type="Proteomes" id="UP000516117"/>
    </source>
</evidence>
<dbReference type="Gene3D" id="1.10.10.10">
    <property type="entry name" value="Winged helix-like DNA-binding domain superfamily/Winged helix DNA-binding domain"/>
    <property type="match status" value="1"/>
</dbReference>
<dbReference type="RefSeq" id="WP_187721532.1">
    <property type="nucleotide sequence ID" value="NZ_BAABBL010000001.1"/>
</dbReference>
<dbReference type="InterPro" id="IPR007627">
    <property type="entry name" value="RNA_pol_sigma70_r2"/>
</dbReference>